<protein>
    <submittedName>
        <fullName evidence="2">Uncharacterized protein</fullName>
    </submittedName>
</protein>
<evidence type="ECO:0000313" key="2">
    <source>
        <dbReference type="EMBL" id="GBL81262.1"/>
    </source>
</evidence>
<accession>A0A4Y2AMZ8</accession>
<dbReference type="EMBL" id="BGPR01081038">
    <property type="protein sequence ID" value="GBL81262.1"/>
    <property type="molecule type" value="Genomic_DNA"/>
</dbReference>
<name>A0A4Y2AMZ8_ARAVE</name>
<dbReference type="AlphaFoldDB" id="A0A4Y2AMZ8"/>
<reference evidence="2 3" key="1">
    <citation type="journal article" date="2019" name="Sci. Rep.">
        <title>Orb-weaving spider Araneus ventricosus genome elucidates the spidroin gene catalogue.</title>
        <authorList>
            <person name="Kono N."/>
            <person name="Nakamura H."/>
            <person name="Ohtoshi R."/>
            <person name="Moran D.A.P."/>
            <person name="Shinohara A."/>
            <person name="Yoshida Y."/>
            <person name="Fujiwara M."/>
            <person name="Mori M."/>
            <person name="Tomita M."/>
            <person name="Arakawa K."/>
        </authorList>
    </citation>
    <scope>NUCLEOTIDE SEQUENCE [LARGE SCALE GENOMIC DNA]</scope>
</reference>
<organism evidence="2 3">
    <name type="scientific">Araneus ventricosus</name>
    <name type="common">Orbweaver spider</name>
    <name type="synonym">Epeira ventricosa</name>
    <dbReference type="NCBI Taxonomy" id="182803"/>
    <lineage>
        <taxon>Eukaryota</taxon>
        <taxon>Metazoa</taxon>
        <taxon>Ecdysozoa</taxon>
        <taxon>Arthropoda</taxon>
        <taxon>Chelicerata</taxon>
        <taxon>Arachnida</taxon>
        <taxon>Araneae</taxon>
        <taxon>Araneomorphae</taxon>
        <taxon>Entelegynae</taxon>
        <taxon>Araneoidea</taxon>
        <taxon>Araneidae</taxon>
        <taxon>Araneus</taxon>
    </lineage>
</organism>
<dbReference type="Proteomes" id="UP000499080">
    <property type="component" value="Unassembled WGS sequence"/>
</dbReference>
<comment type="caution">
    <text evidence="2">The sequence shown here is derived from an EMBL/GenBank/DDBJ whole genome shotgun (WGS) entry which is preliminary data.</text>
</comment>
<sequence>MLSDGVTLPHNNNHTAYKTQELMRKFKREVWNHSPPPIHPRFGPNLGSKHLSGTRFSSESDVKPAAQSCLNVQGRNSTKPS</sequence>
<gene>
    <name evidence="2" type="ORF">AVEN_155869_1</name>
</gene>
<keyword evidence="3" id="KW-1185">Reference proteome</keyword>
<feature type="compositionally biased region" description="Polar residues" evidence="1">
    <location>
        <begin position="68"/>
        <end position="81"/>
    </location>
</feature>
<evidence type="ECO:0000313" key="3">
    <source>
        <dbReference type="Proteomes" id="UP000499080"/>
    </source>
</evidence>
<proteinExistence type="predicted"/>
<feature type="region of interest" description="Disordered" evidence="1">
    <location>
        <begin position="32"/>
        <end position="81"/>
    </location>
</feature>
<evidence type="ECO:0000256" key="1">
    <source>
        <dbReference type="SAM" id="MobiDB-lite"/>
    </source>
</evidence>